<feature type="compositionally biased region" description="Basic and acidic residues" evidence="3">
    <location>
        <begin position="1094"/>
        <end position="1104"/>
    </location>
</feature>
<feature type="compositionally biased region" description="Acidic residues" evidence="3">
    <location>
        <begin position="1563"/>
        <end position="1584"/>
    </location>
</feature>
<feature type="compositionally biased region" description="Acidic residues" evidence="3">
    <location>
        <begin position="1416"/>
        <end position="1426"/>
    </location>
</feature>
<feature type="compositionally biased region" description="Basic and acidic residues" evidence="3">
    <location>
        <begin position="2067"/>
        <end position="2081"/>
    </location>
</feature>
<feature type="compositionally biased region" description="Polar residues" evidence="3">
    <location>
        <begin position="1646"/>
        <end position="1665"/>
    </location>
</feature>
<name>A0A0C9Q2X8_9HYME</name>
<feature type="compositionally biased region" description="Basic and acidic residues" evidence="3">
    <location>
        <begin position="2102"/>
        <end position="2112"/>
    </location>
</feature>
<feature type="domain" description="ELYS-like" evidence="4">
    <location>
        <begin position="706"/>
        <end position="935"/>
    </location>
</feature>
<accession>A0A9R1T653</accession>
<gene>
    <name evidence="5" type="primary">ahctf1</name>
    <name evidence="7" type="synonym">LOC105266577</name>
    <name evidence="5" type="ORF">g.67787</name>
</gene>
<feature type="compositionally biased region" description="Polar residues" evidence="3">
    <location>
        <begin position="1471"/>
        <end position="1483"/>
    </location>
</feature>
<reference evidence="5" key="1">
    <citation type="submission" date="2015-01" db="EMBL/GenBank/DDBJ databases">
        <title>Transcriptome Assembly of Fopius arisanus.</title>
        <authorList>
            <person name="Geib S."/>
        </authorList>
    </citation>
    <scope>NUCLEOTIDE SEQUENCE</scope>
</reference>
<dbReference type="KEGG" id="fas:105266577"/>
<keyword evidence="2" id="KW-0539">Nucleus</keyword>
<dbReference type="PANTHER" id="PTHR21583:SF8">
    <property type="entry name" value="PROTEIN ELYS"/>
    <property type="match status" value="1"/>
</dbReference>
<feature type="region of interest" description="Disordered" evidence="3">
    <location>
        <begin position="2126"/>
        <end position="2145"/>
    </location>
</feature>
<feature type="compositionally biased region" description="Basic and acidic residues" evidence="3">
    <location>
        <begin position="2045"/>
        <end position="2060"/>
    </location>
</feature>
<dbReference type="InterPro" id="IPR052620">
    <property type="entry name" value="ELYS/MEL-28_NucAsmblyFactor"/>
</dbReference>
<feature type="compositionally biased region" description="Basic and acidic residues" evidence="3">
    <location>
        <begin position="1754"/>
        <end position="1769"/>
    </location>
</feature>
<feature type="compositionally biased region" description="Acidic residues" evidence="3">
    <location>
        <begin position="1433"/>
        <end position="1445"/>
    </location>
</feature>
<feature type="region of interest" description="Disordered" evidence="3">
    <location>
        <begin position="995"/>
        <end position="1014"/>
    </location>
</feature>
<keyword evidence="6" id="KW-1185">Reference proteome</keyword>
<feature type="compositionally biased region" description="Basic and acidic residues" evidence="3">
    <location>
        <begin position="1508"/>
        <end position="1518"/>
    </location>
</feature>
<evidence type="ECO:0000256" key="2">
    <source>
        <dbReference type="ARBA" id="ARBA00023242"/>
    </source>
</evidence>
<evidence type="ECO:0000256" key="3">
    <source>
        <dbReference type="SAM" id="MobiDB-lite"/>
    </source>
</evidence>
<dbReference type="RefSeq" id="XP_011303168.1">
    <property type="nucleotide sequence ID" value="XM_011304866.1"/>
</dbReference>
<dbReference type="Proteomes" id="UP000694866">
    <property type="component" value="Unplaced"/>
</dbReference>
<feature type="compositionally biased region" description="Low complexity" evidence="3">
    <location>
        <begin position="1552"/>
        <end position="1562"/>
    </location>
</feature>
<dbReference type="EMBL" id="GBYB01008413">
    <property type="protein sequence ID" value="JAG78180.1"/>
    <property type="molecule type" value="Transcribed_RNA"/>
</dbReference>
<comment type="subcellular location">
    <subcellularLocation>
        <location evidence="1">Nucleus</location>
    </subcellularLocation>
</comment>
<organism evidence="5">
    <name type="scientific">Fopius arisanus</name>
    <dbReference type="NCBI Taxonomy" id="64838"/>
    <lineage>
        <taxon>Eukaryota</taxon>
        <taxon>Metazoa</taxon>
        <taxon>Ecdysozoa</taxon>
        <taxon>Arthropoda</taxon>
        <taxon>Hexapoda</taxon>
        <taxon>Insecta</taxon>
        <taxon>Pterygota</taxon>
        <taxon>Neoptera</taxon>
        <taxon>Endopterygota</taxon>
        <taxon>Hymenoptera</taxon>
        <taxon>Apocrita</taxon>
        <taxon>Ichneumonoidea</taxon>
        <taxon>Braconidae</taxon>
        <taxon>Opiinae</taxon>
        <taxon>Fopius</taxon>
    </lineage>
</organism>
<feature type="compositionally biased region" description="Basic and acidic residues" evidence="3">
    <location>
        <begin position="1391"/>
        <end position="1406"/>
    </location>
</feature>
<protein>
    <submittedName>
        <fullName evidence="5">Ahctf1 protein</fullName>
    </submittedName>
    <submittedName>
        <fullName evidence="7">Protein ELYS</fullName>
    </submittedName>
</protein>
<evidence type="ECO:0000313" key="7">
    <source>
        <dbReference type="RefSeq" id="XP_011303168.1"/>
    </source>
</evidence>
<feature type="region of interest" description="Disordered" evidence="3">
    <location>
        <begin position="1619"/>
        <end position="2117"/>
    </location>
</feature>
<dbReference type="Pfam" id="PF13934">
    <property type="entry name" value="ELYS"/>
    <property type="match status" value="1"/>
</dbReference>
<reference evidence="7" key="2">
    <citation type="submission" date="2025-04" db="UniProtKB">
        <authorList>
            <consortium name="RefSeq"/>
        </authorList>
    </citation>
    <scope>IDENTIFICATION</scope>
    <source>
        <strain evidence="7">USDA-PBARC FA_bdor</strain>
        <tissue evidence="7">Whole organism</tissue>
    </source>
</reference>
<feature type="region of interest" description="Disordered" evidence="3">
    <location>
        <begin position="1471"/>
        <end position="1604"/>
    </location>
</feature>
<sequence>MNDLEDTHCEIRRTVDLQLSPLSPNSSFEDDASPPLSPPSPCTLGGFFPSTNYSWLACRSRLTVFNTKTGASISSWKFRHRISSISPFPSSPGQIPLLLVGLDNDAPRLRDSRGAICVFDCTISQVLRAIRTPSGVEQLCVISGGAPWEDPDDRRGDILPGSSGLGCAALRSLDHLVVDLRRTSWEEFQDYSQYDESNPAELDLPEPSGALRHRNRERHACHNLMSTRIEKYIDFKREDLESSVLQDILTTSLIHSRKIGCVISGCLGHVILWQTDGIVRWISPPSEESISISHLALLEPTDDPRPFCYLWVAYQEESDVPPVLKMFAMLFERKYFHKGTNQYFTLKGEPSMKLELELEGNKIVGLCPVTRDSCQETETGTKSSEESLLLVSTEGRSFLFDLNQWYKEQMPRTIGDCANVEAILSAYSRSQGGPEGILSCVHVPLTLKEFPGAGQGAPEEFFFPNSLSLEWSELSTNRITTWMTRGVQSQLLRDMSLSGPVIMLHPAETFHRCASFGLIPLNGDSFNSDPDFQRDALLTLVLQQRWTTFLLRCVREWSDGSAAYLFPAFIRWAVQRASTIKLTAHRLCIPLFDQSGCSIGEAEVRSLRSLCQQMECLSNVVDNLPLAQDQDQQRTLKRITVYLQVLLWFLDVGLLPECQDVDEESLPISIVPKIPYPAEKLISMYREKREKQGGVEMKKSEKEENLFIDELITRDCSFLVAQWEREATDTISDGRYPPPSLQSLLRGILTDCYHPETNEMENKHQIIIYLLMDLVMLLQGSCPSVDQLVKYPAAFKLSPSLIKLTQALWLLDHEDYQGFLEIMTGQLVCDSDVKDWHHKLVIRTLIKSGQNKLALIYLRVRKPPLSSLEEQGTVISLSVEHGLVQSAFHRRPPSHYSQLLMKFFKACKDNDRLNDILHLAMDFAEEETFVQFLEEEKCDETRLLYYLQRSRYNEAGGISLGKNSSKKSSFAVFSAYQATLPEVTRRFNSQLGKRNIQEPEGNFPRPFSHIKSQSRVREMHEAVIRKARETFSRGDRLQIPFVTAPSMSLKAGVNSNEGNCVMFAERSRLYGKRTLDQMREEEPEASVGPRKRRRTDESRKEDSRQLSLSMVFDTPLVKRKNQMSARSTAAETPHSILKIRRMIQKSLSPKDVQASPSEEEREKRPRQIRFSIIPKMDESSIDGDPPPGDDVQNEVAGDSNLSNPESDGFHSAEISENLGQSTVLSDDTDISFPLPGPRPRPSLRKNLDEDLLRKSLIKNCELNRNSSLESSRLSLDNSVFSDIVSSTLLNPATPRGSRYDPPMCASTVLSPGSSFEFPSGEHSPRAIKKNGNCSIDTTESVKDESQDGMDEGGFVEEIVTTTSITTTILRGFSVDRTDVNDNTEENFQGEKSYHSLELEERMEVTESSRVGAQGSPEEENPEDEEEVVQKEMEEQEEEQLPSEDYDEELLALKYEDDDDNDDVFKSLSNSMDVQDQPENQLQEEIQVPEGVKKTATSRFYEELNITDDESRSVDESLFKRKLQGPPVGRESLNITDDESDPEGEDVAKSFSNRPENPVNPENAPEEIPEEDEEKIQENVVEEEIREGVKEETQEDVKEKTQEDVKEKIQEEFVEVNVTPVRMTRSRASSLASETPEELKTPRTRRATSLVQDLPSPKTSASSESPTAGKRRGRRATSLVKEVLTSSMMEEAPVRRSSRRKEPEAVKTTHETIEEAPEEPEPVKKTRARRGASAAKDSTPVKDVTPRRTRGASVVKEEPPEEEKTLEMRVKRTRGGSVAKDQEEVPRRTRAVSVTDEEPKTRAKRGRTVSSSSEVNEEILEKKGRPRRGATASEGSEETEKRRVRASSEVNEVGERPRRTRATSVTSEGTEEIGKRTTRAASVVKDPEESGRPRRTRTNSASSGVDEEETKGVKETSAPPPRKTRGGSVSKDQETDPVGTRRTTRASSVSKDEEGEVSIRSTRRRAKELPSESLRTRRGGSIVKEVIPEENSDESISGPPGGSRIPSIPEEDVKEGRRRGRRAVSVDLSPVEEKELGKRQKGRKRAASETKDLVEEVVERPRRGRKPKKEEFQFAAPEEARGPIEATFEGQVPDFIFSPPFARSRDGQDRREIVNFIPPLTEEERKMIPVKSRMRGEEGKQVRMSHVPGYRTKFVVPKWSRGNSK</sequence>
<feature type="compositionally biased region" description="Low complexity" evidence="3">
    <location>
        <begin position="1994"/>
        <end position="2007"/>
    </location>
</feature>
<feature type="region of interest" description="Disordered" evidence="3">
    <location>
        <begin position="1378"/>
        <end position="1445"/>
    </location>
</feature>
<dbReference type="OrthoDB" id="6513151at2759"/>
<feature type="compositionally biased region" description="Basic and acidic residues" evidence="3">
    <location>
        <begin position="1699"/>
        <end position="1712"/>
    </location>
</feature>
<evidence type="ECO:0000313" key="6">
    <source>
        <dbReference type="Proteomes" id="UP000694866"/>
    </source>
</evidence>
<feature type="compositionally biased region" description="Acidic residues" evidence="3">
    <location>
        <begin position="1535"/>
        <end position="1544"/>
    </location>
</feature>
<feature type="region of interest" description="Disordered" evidence="3">
    <location>
        <begin position="1074"/>
        <end position="1246"/>
    </location>
</feature>
<dbReference type="GO" id="GO:0005634">
    <property type="term" value="C:nucleus"/>
    <property type="evidence" value="ECO:0007669"/>
    <property type="project" value="UniProtKB-SubCell"/>
</dbReference>
<evidence type="ECO:0000259" key="4">
    <source>
        <dbReference type="Pfam" id="PF13934"/>
    </source>
</evidence>
<evidence type="ECO:0000256" key="1">
    <source>
        <dbReference type="ARBA" id="ARBA00004123"/>
    </source>
</evidence>
<dbReference type="PANTHER" id="PTHR21583">
    <property type="entry name" value="ELYS PROTEIN"/>
    <property type="match status" value="1"/>
</dbReference>
<feature type="compositionally biased region" description="Basic and acidic residues" evidence="3">
    <location>
        <begin position="1585"/>
        <end position="1604"/>
    </location>
</feature>
<evidence type="ECO:0000313" key="5">
    <source>
        <dbReference type="EMBL" id="JAG78180.1"/>
    </source>
</evidence>
<proteinExistence type="predicted"/>
<accession>A0A0C9Q2X8</accession>
<dbReference type="InterPro" id="IPR025151">
    <property type="entry name" value="ELYS_dom"/>
</dbReference>